<dbReference type="Gene3D" id="3.90.70.10">
    <property type="entry name" value="Cysteine proteinases"/>
    <property type="match status" value="1"/>
</dbReference>
<evidence type="ECO:0000256" key="7">
    <source>
        <dbReference type="ARBA" id="ARBA00022807"/>
    </source>
</evidence>
<feature type="region of interest" description="Disordered" evidence="8">
    <location>
        <begin position="485"/>
        <end position="504"/>
    </location>
</feature>
<feature type="compositionally biased region" description="Low complexity" evidence="8">
    <location>
        <begin position="189"/>
        <end position="209"/>
    </location>
</feature>
<comment type="similarity">
    <text evidence="2">Belongs to the peptidase C19 family.</text>
</comment>
<dbReference type="InterPro" id="IPR018200">
    <property type="entry name" value="USP_CS"/>
</dbReference>
<evidence type="ECO:0000259" key="9">
    <source>
        <dbReference type="PROSITE" id="PS50235"/>
    </source>
</evidence>
<dbReference type="SUPFAM" id="SSF54001">
    <property type="entry name" value="Cysteine proteinases"/>
    <property type="match status" value="1"/>
</dbReference>
<evidence type="ECO:0000256" key="5">
    <source>
        <dbReference type="ARBA" id="ARBA00022786"/>
    </source>
</evidence>
<feature type="region of interest" description="Disordered" evidence="8">
    <location>
        <begin position="632"/>
        <end position="667"/>
    </location>
</feature>
<gene>
    <name evidence="10" type="ORF">WICPIJ_005184</name>
</gene>
<evidence type="ECO:0000256" key="4">
    <source>
        <dbReference type="ARBA" id="ARBA00022670"/>
    </source>
</evidence>
<dbReference type="PANTHER" id="PTHR21646">
    <property type="entry name" value="UBIQUITIN CARBOXYL-TERMINAL HYDROLASE"/>
    <property type="match status" value="1"/>
</dbReference>
<feature type="region of interest" description="Disordered" evidence="8">
    <location>
        <begin position="964"/>
        <end position="999"/>
    </location>
</feature>
<dbReference type="PROSITE" id="PS00973">
    <property type="entry name" value="USP_2"/>
    <property type="match status" value="1"/>
</dbReference>
<dbReference type="GO" id="GO:0016579">
    <property type="term" value="P:protein deubiquitination"/>
    <property type="evidence" value="ECO:0007669"/>
    <property type="project" value="InterPro"/>
</dbReference>
<dbReference type="EC" id="3.4.19.12" evidence="3"/>
<keyword evidence="5" id="KW-0833">Ubl conjugation pathway</keyword>
<keyword evidence="4" id="KW-0645">Protease</keyword>
<comment type="caution">
    <text evidence="10">The sequence shown here is derived from an EMBL/GenBank/DDBJ whole genome shotgun (WGS) entry which is preliminary data.</text>
</comment>
<feature type="region of interest" description="Disordered" evidence="8">
    <location>
        <begin position="926"/>
        <end position="947"/>
    </location>
</feature>
<proteinExistence type="inferred from homology"/>
<evidence type="ECO:0000256" key="1">
    <source>
        <dbReference type="ARBA" id="ARBA00000707"/>
    </source>
</evidence>
<feature type="compositionally biased region" description="Pro residues" evidence="8">
    <location>
        <begin position="562"/>
        <end position="575"/>
    </location>
</feature>
<dbReference type="InterPro" id="IPR001394">
    <property type="entry name" value="Peptidase_C19_UCH"/>
</dbReference>
<feature type="region of interest" description="Disordered" evidence="8">
    <location>
        <begin position="188"/>
        <end position="221"/>
    </location>
</feature>
<dbReference type="Gene3D" id="3.40.250.10">
    <property type="entry name" value="Rhodanese-like domain"/>
    <property type="match status" value="1"/>
</dbReference>
<feature type="region of interest" description="Disordered" evidence="8">
    <location>
        <begin position="522"/>
        <end position="600"/>
    </location>
</feature>
<dbReference type="InterPro" id="IPR050185">
    <property type="entry name" value="Ub_carboxyl-term_hydrolase"/>
</dbReference>
<dbReference type="CDD" id="cd02674">
    <property type="entry name" value="Peptidase_C19R"/>
    <property type="match status" value="1"/>
</dbReference>
<feature type="compositionally biased region" description="Low complexity" evidence="8">
    <location>
        <begin position="632"/>
        <end position="655"/>
    </location>
</feature>
<dbReference type="PROSITE" id="PS50235">
    <property type="entry name" value="USP_3"/>
    <property type="match status" value="1"/>
</dbReference>
<evidence type="ECO:0000313" key="11">
    <source>
        <dbReference type="Proteomes" id="UP000774326"/>
    </source>
</evidence>
<comment type="catalytic activity">
    <reaction evidence="1">
        <text>Thiol-dependent hydrolysis of ester, thioester, amide, peptide and isopeptide bonds formed by the C-terminal Gly of ubiquitin (a 76-residue protein attached to proteins as an intracellular targeting signal).</text>
        <dbReference type="EC" id="3.4.19.12"/>
    </reaction>
</comment>
<protein>
    <recommendedName>
        <fullName evidence="3">ubiquitinyl hydrolase 1</fullName>
        <ecNumber evidence="3">3.4.19.12</ecNumber>
    </recommendedName>
</protein>
<evidence type="ECO:0000256" key="8">
    <source>
        <dbReference type="SAM" id="MobiDB-lite"/>
    </source>
</evidence>
<keyword evidence="11" id="KW-1185">Reference proteome</keyword>
<dbReference type="Proteomes" id="UP000774326">
    <property type="component" value="Unassembled WGS sequence"/>
</dbReference>
<keyword evidence="6" id="KW-0378">Hydrolase</keyword>
<dbReference type="SUPFAM" id="SSF52821">
    <property type="entry name" value="Rhodanese/Cell cycle control phosphatase"/>
    <property type="match status" value="1"/>
</dbReference>
<accession>A0A9P8TM66</accession>
<dbReference type="PANTHER" id="PTHR21646:SF24">
    <property type="entry name" value="UBIQUITIN CARBOXYL-TERMINAL HYDROLASE"/>
    <property type="match status" value="1"/>
</dbReference>
<dbReference type="InterPro" id="IPR036873">
    <property type="entry name" value="Rhodanese-like_dom_sf"/>
</dbReference>
<keyword evidence="7" id="KW-0788">Thiol protease</keyword>
<evidence type="ECO:0000256" key="2">
    <source>
        <dbReference type="ARBA" id="ARBA00009085"/>
    </source>
</evidence>
<feature type="compositionally biased region" description="Polar residues" evidence="8">
    <location>
        <begin position="536"/>
        <end position="555"/>
    </location>
</feature>
<sequence>MTESTVLPLKSSNYTPTYSDELLNLITDLYKTQIKPHEKDWVLLRLLDLIQVTEEHFEAYREHMANGQHLQCLEYYIVGVFLIYLIIPKSIQFQIKNKNYELFLTLKSLYDKETEMSNVNLQVVKYIGYIQEKENSKLGLIGATRGSEPLMLATKARSYTLPESKLLQDLSSVSSTLQKPTRMFADIPESTVASSATSTISEESTSSSTLDDLWSPPELQPNDQLRLAEDNDLVDDFMDLTLAGSPDHAKSFDDACNHPRLQHAHSFPVNIANGHLEADLDSDGYSNSFSIDEGARTDYFKTKSSHRNDSYHSIYASDEDESIPTVSSKWLFESLSEAASSFLIFDIRTTERYSINHIAFSNIISIDPTLVLNSRNYQELEDVLRGTLSREDYLKFKNIKKYEQVISYTDLQSSAAVHTDYMSKFFRMLGEKYIKNKILAGGFDSWNKFLSKNYKHTRSELKFTAKEPFLPPQIESVAPSAPLTPVQSFLSSDQRSPSPNTVPYDYTKLLPQVSMNSTAAATAAPSVSAVRPPIPLTTSLMSGQQTQTKYQQEVPVSSAPKQAPPLPPPPPPPPSHTVTYQRSVQPLPPQRPQYHHQHQHQNIGVYPHQQFSSNSAGYGAGQQFAFPQNYQHQPQPLQYQYQQQQQQQPYPSNYQTHSGNGYFQPAPRPQQIQIRNHPPKEHPLQRQRISSTSIPTIQASEKPFVRLSVTGLRNMSNTCYINSMIQCLFASTLFRDIFLENKYEEYSNPKFTKTRLSPALSLLFKKMYLNGGCSIVPSGFLKTCMVLRPDLKIPSHQQDTQEFLMFILDQLHEELSNSNAVVNDFPSLMQHDNLGKEYDTWCDGLLKQGFSPLSHIFQGQLQDSLQCMKCGYKSSNYSSFYMLSLVIPKTSVDGKKLKKITLEDCIQLFTHDEILSGENAWTCPECNKSSEPAGDTTATATATATGKETRKHRFGFGANIFKSARSRSSSPAPRSSSSKRSKLSKSSKPQLLTEDMSSASKKKSTIKSLNFVVLPPVLIIHLSRFLFYDTSQKDDSIVQYPLVLEIPFQNSTVKYRLFGVINHYGTLKSGHYTAITNKNLTHDLNRPNWYYFDDEVVKATNHGFVPINTAGAGGEAHMSSSDVYVLFYERIN</sequence>
<reference evidence="10" key="2">
    <citation type="submission" date="2021-01" db="EMBL/GenBank/DDBJ databases">
        <authorList>
            <person name="Schikora-Tamarit M.A."/>
        </authorList>
    </citation>
    <scope>NUCLEOTIDE SEQUENCE</scope>
    <source>
        <strain evidence="10">CBS2887</strain>
    </source>
</reference>
<dbReference type="OrthoDB" id="292964at2759"/>
<dbReference type="EMBL" id="JAEUBG010002926">
    <property type="protein sequence ID" value="KAH3683810.1"/>
    <property type="molecule type" value="Genomic_DNA"/>
</dbReference>
<organism evidence="10 11">
    <name type="scientific">Wickerhamomyces pijperi</name>
    <name type="common">Yeast</name>
    <name type="synonym">Pichia pijperi</name>
    <dbReference type="NCBI Taxonomy" id="599730"/>
    <lineage>
        <taxon>Eukaryota</taxon>
        <taxon>Fungi</taxon>
        <taxon>Dikarya</taxon>
        <taxon>Ascomycota</taxon>
        <taxon>Saccharomycotina</taxon>
        <taxon>Saccharomycetes</taxon>
        <taxon>Phaffomycetales</taxon>
        <taxon>Wickerhamomycetaceae</taxon>
        <taxon>Wickerhamomyces</taxon>
    </lineage>
</organism>
<feature type="compositionally biased region" description="Low complexity" evidence="8">
    <location>
        <begin position="936"/>
        <end position="945"/>
    </location>
</feature>
<evidence type="ECO:0000256" key="3">
    <source>
        <dbReference type="ARBA" id="ARBA00012759"/>
    </source>
</evidence>
<dbReference type="GO" id="GO:0004843">
    <property type="term" value="F:cysteine-type deubiquitinase activity"/>
    <property type="evidence" value="ECO:0007669"/>
    <property type="project" value="UniProtKB-EC"/>
</dbReference>
<evidence type="ECO:0000256" key="6">
    <source>
        <dbReference type="ARBA" id="ARBA00022801"/>
    </source>
</evidence>
<evidence type="ECO:0000313" key="10">
    <source>
        <dbReference type="EMBL" id="KAH3683810.1"/>
    </source>
</evidence>
<dbReference type="InterPro" id="IPR028889">
    <property type="entry name" value="USP"/>
</dbReference>
<feature type="compositionally biased region" description="Polar residues" evidence="8">
    <location>
        <begin position="485"/>
        <end position="501"/>
    </location>
</feature>
<feature type="compositionally biased region" description="Low complexity" evidence="8">
    <location>
        <begin position="522"/>
        <end position="531"/>
    </location>
</feature>
<feature type="compositionally biased region" description="Low complexity" evidence="8">
    <location>
        <begin position="964"/>
        <end position="976"/>
    </location>
</feature>
<dbReference type="Pfam" id="PF00443">
    <property type="entry name" value="UCH"/>
    <property type="match status" value="1"/>
</dbReference>
<name>A0A9P8TM66_WICPI</name>
<dbReference type="InterPro" id="IPR038765">
    <property type="entry name" value="Papain-like_cys_pep_sf"/>
</dbReference>
<dbReference type="GO" id="GO:0006508">
    <property type="term" value="P:proteolysis"/>
    <property type="evidence" value="ECO:0007669"/>
    <property type="project" value="UniProtKB-KW"/>
</dbReference>
<feature type="domain" description="USP" evidence="9">
    <location>
        <begin position="710"/>
        <end position="1131"/>
    </location>
</feature>
<dbReference type="AlphaFoldDB" id="A0A9P8TM66"/>
<reference evidence="10" key="1">
    <citation type="journal article" date="2021" name="Open Biol.">
        <title>Shared evolutionary footprints suggest mitochondrial oxidative damage underlies multiple complex I losses in fungi.</title>
        <authorList>
            <person name="Schikora-Tamarit M.A."/>
            <person name="Marcet-Houben M."/>
            <person name="Nosek J."/>
            <person name="Gabaldon T."/>
        </authorList>
    </citation>
    <scope>NUCLEOTIDE SEQUENCE</scope>
    <source>
        <strain evidence="10">CBS2887</strain>
    </source>
</reference>